<feature type="signal peptide" evidence="3">
    <location>
        <begin position="1"/>
        <end position="17"/>
    </location>
</feature>
<comment type="subcellular location">
    <subcellularLocation>
        <location evidence="1">Secreted</location>
    </subcellularLocation>
</comment>
<feature type="domain" description="Single" evidence="4">
    <location>
        <begin position="28"/>
        <end position="87"/>
    </location>
</feature>
<accession>A0A131YR48</accession>
<name>A0A131YR48_RHIAP</name>
<evidence type="ECO:0000256" key="2">
    <source>
        <dbReference type="ARBA" id="ARBA00022525"/>
    </source>
</evidence>
<evidence type="ECO:0000256" key="1">
    <source>
        <dbReference type="ARBA" id="ARBA00004613"/>
    </source>
</evidence>
<keyword evidence="3" id="KW-0732">Signal</keyword>
<dbReference type="EMBL" id="GEDV01007489">
    <property type="protein sequence ID" value="JAP81068.1"/>
    <property type="molecule type" value="Transcribed_RNA"/>
</dbReference>
<sequence length="93" mass="10454">MFIIALISPMLWAGISSEYSEYDCPLPNSTDVLKNGTVKNNEKPCVEYTCQWGNLWTQGCRVMNDELCKQMSGPVGPYPDCCPVYMCSHKHGK</sequence>
<keyword evidence="2" id="KW-0964">Secreted</keyword>
<dbReference type="Pfam" id="PF15430">
    <property type="entry name" value="SVWC"/>
    <property type="match status" value="1"/>
</dbReference>
<dbReference type="InterPro" id="IPR029277">
    <property type="entry name" value="SVWC_dom"/>
</dbReference>
<dbReference type="GO" id="GO:0005576">
    <property type="term" value="C:extracellular region"/>
    <property type="evidence" value="ECO:0007669"/>
    <property type="project" value="UniProtKB-SubCell"/>
</dbReference>
<feature type="chain" id="PRO_5007285743" evidence="3">
    <location>
        <begin position="18"/>
        <end position="93"/>
    </location>
</feature>
<evidence type="ECO:0000256" key="3">
    <source>
        <dbReference type="SAM" id="SignalP"/>
    </source>
</evidence>
<evidence type="ECO:0000259" key="4">
    <source>
        <dbReference type="Pfam" id="PF15430"/>
    </source>
</evidence>
<protein>
    <submittedName>
        <fullName evidence="5">8.9 kDa family member</fullName>
    </submittedName>
</protein>
<proteinExistence type="predicted"/>
<dbReference type="AlphaFoldDB" id="A0A131YR48"/>
<organism evidence="5">
    <name type="scientific">Rhipicephalus appendiculatus</name>
    <name type="common">Brown ear tick</name>
    <dbReference type="NCBI Taxonomy" id="34631"/>
    <lineage>
        <taxon>Eukaryota</taxon>
        <taxon>Metazoa</taxon>
        <taxon>Ecdysozoa</taxon>
        <taxon>Arthropoda</taxon>
        <taxon>Chelicerata</taxon>
        <taxon>Arachnida</taxon>
        <taxon>Acari</taxon>
        <taxon>Parasitiformes</taxon>
        <taxon>Ixodida</taxon>
        <taxon>Ixodoidea</taxon>
        <taxon>Ixodidae</taxon>
        <taxon>Rhipicephalinae</taxon>
        <taxon>Rhipicephalus</taxon>
        <taxon>Rhipicephalus</taxon>
    </lineage>
</organism>
<evidence type="ECO:0000313" key="5">
    <source>
        <dbReference type="EMBL" id="JAP81068.1"/>
    </source>
</evidence>
<reference evidence="5" key="1">
    <citation type="journal article" date="2016" name="Ticks Tick Borne Dis.">
        <title>De novo assembly and annotation of the salivary gland transcriptome of Rhipicephalus appendiculatus male and female ticks during blood feeding.</title>
        <authorList>
            <person name="de Castro M.H."/>
            <person name="de Klerk D."/>
            <person name="Pienaar R."/>
            <person name="Latif A.A."/>
            <person name="Rees D.J."/>
            <person name="Mans B.J."/>
        </authorList>
    </citation>
    <scope>NUCLEOTIDE SEQUENCE</scope>
    <source>
        <tissue evidence="5">Salivary glands</tissue>
    </source>
</reference>